<evidence type="ECO:0008006" key="3">
    <source>
        <dbReference type="Google" id="ProtNLM"/>
    </source>
</evidence>
<protein>
    <recommendedName>
        <fullName evidence="3">Chromo domain-containing protein</fullName>
    </recommendedName>
</protein>
<dbReference type="Proteomes" id="UP000198211">
    <property type="component" value="Unassembled WGS sequence"/>
</dbReference>
<reference evidence="2" key="1">
    <citation type="submission" date="2017-03" db="EMBL/GenBank/DDBJ databases">
        <title>Phytopthora megakarya and P. palmivora, two closely related causual agents of cacao black pod achieved similar genome size and gene model numbers by different mechanisms.</title>
        <authorList>
            <person name="Ali S."/>
            <person name="Shao J."/>
            <person name="Larry D.J."/>
            <person name="Kronmiller B."/>
            <person name="Shen D."/>
            <person name="Strem M.D."/>
            <person name="Melnick R.L."/>
            <person name="Guiltinan M.J."/>
            <person name="Tyler B.M."/>
            <person name="Meinhardt L.W."/>
            <person name="Bailey B.A."/>
        </authorList>
    </citation>
    <scope>NUCLEOTIDE SEQUENCE [LARGE SCALE GENOMIC DNA]</scope>
    <source>
        <strain evidence="2">zdho120</strain>
    </source>
</reference>
<evidence type="ECO:0000313" key="1">
    <source>
        <dbReference type="EMBL" id="OWZ22104.1"/>
    </source>
</evidence>
<dbReference type="OrthoDB" id="128569at2759"/>
<organism evidence="1 2">
    <name type="scientific">Phytophthora megakarya</name>
    <dbReference type="NCBI Taxonomy" id="4795"/>
    <lineage>
        <taxon>Eukaryota</taxon>
        <taxon>Sar</taxon>
        <taxon>Stramenopiles</taxon>
        <taxon>Oomycota</taxon>
        <taxon>Peronosporomycetes</taxon>
        <taxon>Peronosporales</taxon>
        <taxon>Peronosporaceae</taxon>
        <taxon>Phytophthora</taxon>
    </lineage>
</organism>
<dbReference type="EMBL" id="NBNE01000162">
    <property type="protein sequence ID" value="OWZ22104.1"/>
    <property type="molecule type" value="Genomic_DNA"/>
</dbReference>
<comment type="caution">
    <text evidence="1">The sequence shown here is derived from an EMBL/GenBank/DDBJ whole genome shotgun (WGS) entry which is preliminary data.</text>
</comment>
<keyword evidence="2" id="KW-1185">Reference proteome</keyword>
<proteinExistence type="predicted"/>
<evidence type="ECO:0000313" key="2">
    <source>
        <dbReference type="Proteomes" id="UP000198211"/>
    </source>
</evidence>
<name>A0A225WWI2_9STRA</name>
<accession>A0A225WWI2</accession>
<sequence>MVQSFHSSTKTFTTVITASSGCVRILSPSLPVDAADDVGVGVVLGINDRIWDGNEYRYRVQWKDEPSGYRWDDSWLTDTSLRGGGSHDACDIVDHWKKSKSASFYECCRSN</sequence>
<dbReference type="AlphaFoldDB" id="A0A225WWI2"/>
<gene>
    <name evidence="1" type="ORF">PHMEG_0003246</name>
</gene>